<reference evidence="4" key="1">
    <citation type="journal article" date="2019" name="Int. J. Syst. Evol. Microbiol.">
        <title>The Global Catalogue of Microorganisms (GCM) 10K type strain sequencing project: providing services to taxonomists for standard genome sequencing and annotation.</title>
        <authorList>
            <consortium name="The Broad Institute Genomics Platform"/>
            <consortium name="The Broad Institute Genome Sequencing Center for Infectious Disease"/>
            <person name="Wu L."/>
            <person name="Ma J."/>
        </authorList>
    </citation>
    <scope>NUCLEOTIDE SEQUENCE [LARGE SCALE GENOMIC DNA]</scope>
    <source>
        <strain evidence="4">CCUG 54522</strain>
    </source>
</reference>
<name>A0ABW1LP70_9ACTN</name>
<dbReference type="Proteomes" id="UP001596135">
    <property type="component" value="Unassembled WGS sequence"/>
</dbReference>
<organism evidence="3 4">
    <name type="scientific">Nocardioides hankookensis</name>
    <dbReference type="NCBI Taxonomy" id="443157"/>
    <lineage>
        <taxon>Bacteria</taxon>
        <taxon>Bacillati</taxon>
        <taxon>Actinomycetota</taxon>
        <taxon>Actinomycetes</taxon>
        <taxon>Propionibacteriales</taxon>
        <taxon>Nocardioidaceae</taxon>
        <taxon>Nocardioides</taxon>
    </lineage>
</organism>
<feature type="signal peptide" evidence="2">
    <location>
        <begin position="1"/>
        <end position="18"/>
    </location>
</feature>
<gene>
    <name evidence="3" type="ORF">ACFPYL_17545</name>
</gene>
<keyword evidence="2" id="KW-0732">Signal</keyword>
<proteinExistence type="predicted"/>
<keyword evidence="4" id="KW-1185">Reference proteome</keyword>
<evidence type="ECO:0000256" key="2">
    <source>
        <dbReference type="SAM" id="SignalP"/>
    </source>
</evidence>
<evidence type="ECO:0000256" key="1">
    <source>
        <dbReference type="SAM" id="MobiDB-lite"/>
    </source>
</evidence>
<protein>
    <recommendedName>
        <fullName evidence="5">DUF3558 domain-containing protein</fullName>
    </recommendedName>
</protein>
<dbReference type="RefSeq" id="WP_379157122.1">
    <property type="nucleotide sequence ID" value="NZ_JBHSRJ010000008.1"/>
</dbReference>
<dbReference type="EMBL" id="JBHSRJ010000008">
    <property type="protein sequence ID" value="MFC6044898.1"/>
    <property type="molecule type" value="Genomic_DNA"/>
</dbReference>
<evidence type="ECO:0008006" key="5">
    <source>
        <dbReference type="Google" id="ProtNLM"/>
    </source>
</evidence>
<dbReference type="PROSITE" id="PS51257">
    <property type="entry name" value="PROKAR_LIPOPROTEIN"/>
    <property type="match status" value="1"/>
</dbReference>
<feature type="region of interest" description="Disordered" evidence="1">
    <location>
        <begin position="21"/>
        <end position="81"/>
    </location>
</feature>
<accession>A0ABW1LP70</accession>
<sequence length="205" mass="20778">MRPTVLLPFVAALTAVLAGCGGSSSEAHDPGAGPAATSPSVDPDTVCPPKLARGDDPDGHGFGTQEDAREHPQLPAPGQAWTCRYDPVESAQTPDGGTELNWVLHGPADAVAKPELAALTDALGQVAPFEDGDRMCTADLGPRWMVVYPGDDGLVGVVVDDYGCREVRLTDDPATMAPGAGEGDGTVPGVLDGGTAVLTAVGVGR</sequence>
<evidence type="ECO:0000313" key="3">
    <source>
        <dbReference type="EMBL" id="MFC6044898.1"/>
    </source>
</evidence>
<evidence type="ECO:0000313" key="4">
    <source>
        <dbReference type="Proteomes" id="UP001596135"/>
    </source>
</evidence>
<feature type="chain" id="PRO_5047068570" description="DUF3558 domain-containing protein" evidence="2">
    <location>
        <begin position="19"/>
        <end position="205"/>
    </location>
</feature>
<comment type="caution">
    <text evidence="3">The sequence shown here is derived from an EMBL/GenBank/DDBJ whole genome shotgun (WGS) entry which is preliminary data.</text>
</comment>